<feature type="active site" evidence="7">
    <location>
        <position position="245"/>
    </location>
</feature>
<dbReference type="PANTHER" id="PTHR47965:SF12">
    <property type="entry name" value="ASPARTIC PROTEINASE 3-RELATED"/>
    <property type="match status" value="1"/>
</dbReference>
<comment type="similarity">
    <text evidence="1">Belongs to the peptidase A1 family.</text>
</comment>
<dbReference type="PANTHER" id="PTHR47965">
    <property type="entry name" value="ASPARTYL PROTEASE-RELATED"/>
    <property type="match status" value="1"/>
</dbReference>
<dbReference type="Gene3D" id="2.40.70.10">
    <property type="entry name" value="Acid Proteases"/>
    <property type="match status" value="2"/>
</dbReference>
<keyword evidence="5" id="KW-0378">Hydrolase</keyword>
<dbReference type="InterPro" id="IPR001461">
    <property type="entry name" value="Aspartic_peptidase_A1"/>
</dbReference>
<reference evidence="9 10" key="1">
    <citation type="submission" date="2020-04" db="EMBL/GenBank/DDBJ databases">
        <title>Perkinsus olseni comparative genomics.</title>
        <authorList>
            <person name="Bogema D.R."/>
        </authorList>
    </citation>
    <scope>NUCLEOTIDE SEQUENCE [LARGE SCALE GENOMIC DNA]</scope>
    <source>
        <strain evidence="9">ATCC PRA-205</strain>
    </source>
</reference>
<evidence type="ECO:0000256" key="7">
    <source>
        <dbReference type="PIRSR" id="PIRSR601461-1"/>
    </source>
</evidence>
<sequence>MVRAFFLLRVCSLAVLYCGSVCSLLVRLPVSWRQELYDYLLLVPIEADRQGLNLLVDTGTHELFFISKEWLEETEGLGACEASIFGCYECTTDLCDAEVSEIEFCDGDCVSVVPLTGNLTIGGQEVPEVKFGLVGGHSGSLGPHASLGLAPQPEEDEDDYIPLLDQLVMKRVIKSTDFSIVFNPGNLSEGELILGGLDPSRYRGPMSFVPLKDGYNTWTVGLKSIQVVGNATLAPLTPNTPVIIDSGTTCFHLPGSVYDVVMATIKSTLGAAGRHVEMREGSMAPPALRNCADREYLPPLQVAFTSQDGSDVTVVIPQEVYVQAYDTDAGPLCALLLRESSQGEEDISIGQNLLRRYYLYFQYDQKRIGFAESTEVLTKPKERPEVPLKGRTVLRPVFELSI</sequence>
<comment type="caution">
    <text evidence="9">The sequence shown here is derived from an EMBL/GenBank/DDBJ whole genome shotgun (WGS) entry which is preliminary data.</text>
</comment>
<proteinExistence type="inferred from homology"/>
<dbReference type="GO" id="GO:0006508">
    <property type="term" value="P:proteolysis"/>
    <property type="evidence" value="ECO:0007669"/>
    <property type="project" value="UniProtKB-KW"/>
</dbReference>
<keyword evidence="3" id="KW-0732">Signal</keyword>
<dbReference type="PROSITE" id="PS51767">
    <property type="entry name" value="PEPTIDASE_A1"/>
    <property type="match status" value="1"/>
</dbReference>
<dbReference type="SUPFAM" id="SSF50630">
    <property type="entry name" value="Acid proteases"/>
    <property type="match status" value="1"/>
</dbReference>
<evidence type="ECO:0000256" key="3">
    <source>
        <dbReference type="ARBA" id="ARBA00022729"/>
    </source>
</evidence>
<evidence type="ECO:0000256" key="1">
    <source>
        <dbReference type="ARBA" id="ARBA00007447"/>
    </source>
</evidence>
<dbReference type="InterPro" id="IPR034164">
    <property type="entry name" value="Pepsin-like_dom"/>
</dbReference>
<evidence type="ECO:0000313" key="9">
    <source>
        <dbReference type="EMBL" id="KAF4722702.1"/>
    </source>
</evidence>
<keyword evidence="2" id="KW-0645">Protease</keyword>
<dbReference type="Proteomes" id="UP000574390">
    <property type="component" value="Unassembled WGS sequence"/>
</dbReference>
<name>A0A7J6RR54_PEROL</name>
<evidence type="ECO:0000256" key="4">
    <source>
        <dbReference type="ARBA" id="ARBA00022750"/>
    </source>
</evidence>
<evidence type="ECO:0000256" key="2">
    <source>
        <dbReference type="ARBA" id="ARBA00022670"/>
    </source>
</evidence>
<evidence type="ECO:0000256" key="5">
    <source>
        <dbReference type="ARBA" id="ARBA00022801"/>
    </source>
</evidence>
<evidence type="ECO:0000256" key="6">
    <source>
        <dbReference type="ARBA" id="ARBA00023145"/>
    </source>
</evidence>
<dbReference type="InterPro" id="IPR033121">
    <property type="entry name" value="PEPTIDASE_A1"/>
</dbReference>
<gene>
    <name evidence="9" type="ORF">FOZ62_000716</name>
</gene>
<dbReference type="InterPro" id="IPR021109">
    <property type="entry name" value="Peptidase_aspartic_dom_sf"/>
</dbReference>
<feature type="domain" description="Peptidase A1" evidence="8">
    <location>
        <begin position="39"/>
        <end position="371"/>
    </location>
</feature>
<dbReference type="GO" id="GO:0004190">
    <property type="term" value="F:aspartic-type endopeptidase activity"/>
    <property type="evidence" value="ECO:0007669"/>
    <property type="project" value="UniProtKB-KW"/>
</dbReference>
<dbReference type="Pfam" id="PF00026">
    <property type="entry name" value="Asp"/>
    <property type="match status" value="1"/>
</dbReference>
<dbReference type="EMBL" id="JABANM010020519">
    <property type="protein sequence ID" value="KAF4722702.1"/>
    <property type="molecule type" value="Genomic_DNA"/>
</dbReference>
<organism evidence="9 10">
    <name type="scientific">Perkinsus olseni</name>
    <name type="common">Perkinsus atlanticus</name>
    <dbReference type="NCBI Taxonomy" id="32597"/>
    <lineage>
        <taxon>Eukaryota</taxon>
        <taxon>Sar</taxon>
        <taxon>Alveolata</taxon>
        <taxon>Perkinsozoa</taxon>
        <taxon>Perkinsea</taxon>
        <taxon>Perkinsida</taxon>
        <taxon>Perkinsidae</taxon>
        <taxon>Perkinsus</taxon>
    </lineage>
</organism>
<accession>A0A7J6RR54</accession>
<evidence type="ECO:0000259" key="8">
    <source>
        <dbReference type="PROSITE" id="PS51767"/>
    </source>
</evidence>
<keyword evidence="4" id="KW-0064">Aspartyl protease</keyword>
<protein>
    <recommendedName>
        <fullName evidence="8">Peptidase A1 domain-containing protein</fullName>
    </recommendedName>
</protein>
<dbReference type="PRINTS" id="PR00792">
    <property type="entry name" value="PEPSIN"/>
</dbReference>
<dbReference type="AlphaFoldDB" id="A0A7J6RR54"/>
<feature type="active site" evidence="7">
    <location>
        <position position="57"/>
    </location>
</feature>
<evidence type="ECO:0000313" key="10">
    <source>
        <dbReference type="Proteomes" id="UP000574390"/>
    </source>
</evidence>
<keyword evidence="6" id="KW-0865">Zymogen</keyword>
<dbReference type="CDD" id="cd05471">
    <property type="entry name" value="pepsin_like"/>
    <property type="match status" value="1"/>
</dbReference>